<dbReference type="InterPro" id="IPR042094">
    <property type="entry name" value="T2SS_GspF_sf"/>
</dbReference>
<proteinExistence type="inferred from homology"/>
<feature type="domain" description="Type II secretion system protein GspF" evidence="9">
    <location>
        <begin position="244"/>
        <end position="366"/>
    </location>
</feature>
<dbReference type="Proteomes" id="UP000679220">
    <property type="component" value="Unassembled WGS sequence"/>
</dbReference>
<sequence>MALDIAQIKKQQANKQTSDHVSFWKKDITLGKVFNDKRKEEFYSELVILITSGLDFKASLDIIIKEQTNKQLKDLFQSIADKILHGASFSGAIESNKHFSVYEFFSLRIGEESGRLIEVMKELTQYYRKRLKQRKQMTSAFSYPILIFFTAFGAVFFMMNFIVPLFADAFMRFDSELPALTQGVISVSKAFRDYWLLIPLTITGITFAYKTFKNQEWFRKGSSSLLLNIPLFGPLVRKIYMARFCQSMALMTGAKTPLVQALDLVSKMMGLYPFEVALKQIQMDLFHGKLLHASMARFSIFESRMVSLIKVGEETNRLDGIFKRLYEQYSEDTDHQTALMSSMLEPLLIILIGGMVAVILIAMYLPMFKLGNSLMGS</sequence>
<evidence type="ECO:0000256" key="1">
    <source>
        <dbReference type="ARBA" id="ARBA00004429"/>
    </source>
</evidence>
<evidence type="ECO:0000313" key="11">
    <source>
        <dbReference type="Proteomes" id="UP000679220"/>
    </source>
</evidence>
<keyword evidence="7 8" id="KW-0472">Membrane</keyword>
<evidence type="ECO:0000313" key="10">
    <source>
        <dbReference type="EMBL" id="MBR8534934.1"/>
    </source>
</evidence>
<protein>
    <submittedName>
        <fullName evidence="10">Type II secretion system F family protein</fullName>
    </submittedName>
</protein>
<comment type="caution">
    <text evidence="10">The sequence shown here is derived from an EMBL/GenBank/DDBJ whole genome shotgun (WGS) entry which is preliminary data.</text>
</comment>
<dbReference type="GO" id="GO:0015628">
    <property type="term" value="P:protein secretion by the type II secretion system"/>
    <property type="evidence" value="ECO:0007669"/>
    <property type="project" value="TreeGrafter"/>
</dbReference>
<dbReference type="PANTHER" id="PTHR30012">
    <property type="entry name" value="GENERAL SECRETION PATHWAY PROTEIN"/>
    <property type="match status" value="1"/>
</dbReference>
<name>A0A941F2W1_9BACT</name>
<dbReference type="Pfam" id="PF00482">
    <property type="entry name" value="T2SSF"/>
    <property type="match status" value="2"/>
</dbReference>
<keyword evidence="4" id="KW-0997">Cell inner membrane</keyword>
<dbReference type="Gene3D" id="1.20.81.30">
    <property type="entry name" value="Type II secretion system (T2SS), domain F"/>
    <property type="match status" value="2"/>
</dbReference>
<organism evidence="10 11">
    <name type="scientific">Carboxylicivirga sediminis</name>
    <dbReference type="NCBI Taxonomy" id="2006564"/>
    <lineage>
        <taxon>Bacteria</taxon>
        <taxon>Pseudomonadati</taxon>
        <taxon>Bacteroidota</taxon>
        <taxon>Bacteroidia</taxon>
        <taxon>Marinilabiliales</taxon>
        <taxon>Marinilabiliaceae</taxon>
        <taxon>Carboxylicivirga</taxon>
    </lineage>
</organism>
<dbReference type="PANTHER" id="PTHR30012:SF7">
    <property type="entry name" value="PROTEIN TRANSPORT PROTEIN HOFC HOMOLOG"/>
    <property type="match status" value="1"/>
</dbReference>
<evidence type="ECO:0000256" key="4">
    <source>
        <dbReference type="ARBA" id="ARBA00022519"/>
    </source>
</evidence>
<evidence type="ECO:0000259" key="9">
    <source>
        <dbReference type="Pfam" id="PF00482"/>
    </source>
</evidence>
<dbReference type="InterPro" id="IPR003004">
    <property type="entry name" value="GspF/PilC"/>
</dbReference>
<reference evidence="10" key="1">
    <citation type="journal article" date="2018" name="Int. J. Syst. Evol. Microbiol.">
        <title>Carboxylicivirga sediminis sp. nov., isolated from coastal sediment.</title>
        <authorList>
            <person name="Wang F.Q."/>
            <person name="Ren L.H."/>
            <person name="Zou R.J."/>
            <person name="Sun Y.Z."/>
            <person name="Liu X.J."/>
            <person name="Jiang F."/>
            <person name="Liu L.J."/>
        </authorList>
    </citation>
    <scope>NUCLEOTIDE SEQUENCE</scope>
    <source>
        <strain evidence="10">JR1</strain>
    </source>
</reference>
<evidence type="ECO:0000256" key="8">
    <source>
        <dbReference type="SAM" id="Phobius"/>
    </source>
</evidence>
<reference evidence="10" key="2">
    <citation type="submission" date="2021-04" db="EMBL/GenBank/DDBJ databases">
        <authorList>
            <person name="Zhang T."/>
            <person name="Zhang Y."/>
            <person name="Lu D."/>
            <person name="Zuo D."/>
            <person name="Du Z."/>
        </authorList>
    </citation>
    <scope>NUCLEOTIDE SEQUENCE</scope>
    <source>
        <strain evidence="10">JR1</strain>
    </source>
</reference>
<dbReference type="GO" id="GO:0005886">
    <property type="term" value="C:plasma membrane"/>
    <property type="evidence" value="ECO:0007669"/>
    <property type="project" value="UniProtKB-SubCell"/>
</dbReference>
<evidence type="ECO:0000256" key="3">
    <source>
        <dbReference type="ARBA" id="ARBA00022475"/>
    </source>
</evidence>
<dbReference type="RefSeq" id="WP_212188833.1">
    <property type="nucleotide sequence ID" value="NZ_JAGTAR010000005.1"/>
</dbReference>
<keyword evidence="11" id="KW-1185">Reference proteome</keyword>
<evidence type="ECO:0000256" key="6">
    <source>
        <dbReference type="ARBA" id="ARBA00022989"/>
    </source>
</evidence>
<evidence type="ECO:0000256" key="2">
    <source>
        <dbReference type="ARBA" id="ARBA00005745"/>
    </source>
</evidence>
<dbReference type="AlphaFoldDB" id="A0A941F2W1"/>
<accession>A0A941F2W1</accession>
<gene>
    <name evidence="10" type="ORF">KDU71_05125</name>
</gene>
<evidence type="ECO:0000256" key="7">
    <source>
        <dbReference type="ARBA" id="ARBA00023136"/>
    </source>
</evidence>
<dbReference type="EMBL" id="JAGTAR010000005">
    <property type="protein sequence ID" value="MBR8534934.1"/>
    <property type="molecule type" value="Genomic_DNA"/>
</dbReference>
<keyword evidence="6 8" id="KW-1133">Transmembrane helix</keyword>
<comment type="subcellular location">
    <subcellularLocation>
        <location evidence="1">Cell inner membrane</location>
        <topology evidence="1">Multi-pass membrane protein</topology>
    </subcellularLocation>
</comment>
<feature type="transmembrane region" description="Helical" evidence="8">
    <location>
        <begin position="194"/>
        <end position="212"/>
    </location>
</feature>
<comment type="similarity">
    <text evidence="2">Belongs to the GSP F family.</text>
</comment>
<keyword evidence="3" id="KW-1003">Cell membrane</keyword>
<dbReference type="InterPro" id="IPR018076">
    <property type="entry name" value="T2SS_GspF_dom"/>
</dbReference>
<keyword evidence="5 8" id="KW-0812">Transmembrane</keyword>
<feature type="transmembrane region" description="Helical" evidence="8">
    <location>
        <begin position="140"/>
        <end position="167"/>
    </location>
</feature>
<feature type="transmembrane region" description="Helical" evidence="8">
    <location>
        <begin position="347"/>
        <end position="367"/>
    </location>
</feature>
<evidence type="ECO:0000256" key="5">
    <source>
        <dbReference type="ARBA" id="ARBA00022692"/>
    </source>
</evidence>
<feature type="domain" description="Type II secretion system protein GspF" evidence="9">
    <location>
        <begin position="42"/>
        <end position="164"/>
    </location>
</feature>